<dbReference type="Pfam" id="PF13432">
    <property type="entry name" value="TPR_16"/>
    <property type="match status" value="1"/>
</dbReference>
<dbReference type="SUPFAM" id="SSF81901">
    <property type="entry name" value="HCP-like"/>
    <property type="match status" value="1"/>
</dbReference>
<sequence>MFATLWLSGCAATQQDGLESAADPDRAAELNVAMGIEYMEQGNLPRAQRKLERALAIDPGNADALQANALLYQRQGENRLAREFFKRALAANPDLTRARNNYAAFLYRQGEIAAACEQLERASQDINYDNRAQLFTNLGRCRLERGALADAAESLQRAQSIDPRYAPSYLALARTLTAQGEQDRAWDQLQRFIRLTGTTPESLRLAEQIASARGDSASAAFYSQQLNESQRAP</sequence>
<dbReference type="Gene3D" id="1.25.40.10">
    <property type="entry name" value="Tetratricopeptide repeat domain"/>
    <property type="match status" value="1"/>
</dbReference>
<evidence type="ECO:0008006" key="6">
    <source>
        <dbReference type="Google" id="ProtNLM"/>
    </source>
</evidence>
<evidence type="ECO:0000313" key="5">
    <source>
        <dbReference type="Proteomes" id="UP001500074"/>
    </source>
</evidence>
<dbReference type="NCBIfam" id="TIGR02521">
    <property type="entry name" value="type_IV_pilW"/>
    <property type="match status" value="1"/>
</dbReference>
<evidence type="ECO:0000313" key="4">
    <source>
        <dbReference type="EMBL" id="GAA5173894.1"/>
    </source>
</evidence>
<reference evidence="5" key="1">
    <citation type="journal article" date="2019" name="Int. J. Syst. Evol. Microbiol.">
        <title>The Global Catalogue of Microorganisms (GCM) 10K type strain sequencing project: providing services to taxonomists for standard genome sequencing and annotation.</title>
        <authorList>
            <consortium name="The Broad Institute Genomics Platform"/>
            <consortium name="The Broad Institute Genome Sequencing Center for Infectious Disease"/>
            <person name="Wu L."/>
            <person name="Ma J."/>
        </authorList>
    </citation>
    <scope>NUCLEOTIDE SEQUENCE [LARGE SCALE GENOMIC DNA]</scope>
    <source>
        <strain evidence="5">JCM 18472</strain>
    </source>
</reference>
<keyword evidence="5" id="KW-1185">Reference proteome</keyword>
<feature type="repeat" description="TPR" evidence="3">
    <location>
        <begin position="62"/>
        <end position="95"/>
    </location>
</feature>
<evidence type="ECO:0000256" key="1">
    <source>
        <dbReference type="ARBA" id="ARBA00022737"/>
    </source>
</evidence>
<dbReference type="InterPro" id="IPR013360">
    <property type="entry name" value="Pilus_4_PilW"/>
</dbReference>
<accession>A0ABP9RAH2</accession>
<name>A0ABP9RAH2_9GAMM</name>
<gene>
    <name evidence="4" type="ORF">GCM10023342_13620</name>
</gene>
<dbReference type="SMART" id="SM00028">
    <property type="entry name" value="TPR"/>
    <property type="match status" value="3"/>
</dbReference>
<comment type="caution">
    <text evidence="4">The sequence shown here is derived from an EMBL/GenBank/DDBJ whole genome shotgun (WGS) entry which is preliminary data.</text>
</comment>
<keyword evidence="2 3" id="KW-0802">TPR repeat</keyword>
<feature type="repeat" description="TPR" evidence="3">
    <location>
        <begin position="28"/>
        <end position="61"/>
    </location>
</feature>
<protein>
    <recommendedName>
        <fullName evidence="6">Type IV pilus biogenesis/stability protein PilW</fullName>
    </recommendedName>
</protein>
<dbReference type="InterPro" id="IPR019734">
    <property type="entry name" value="TPR_rpt"/>
</dbReference>
<dbReference type="InterPro" id="IPR011990">
    <property type="entry name" value="TPR-like_helical_dom_sf"/>
</dbReference>
<evidence type="ECO:0000256" key="3">
    <source>
        <dbReference type="PROSITE-ProRule" id="PRU00339"/>
    </source>
</evidence>
<organism evidence="4 5">
    <name type="scientific">Modicisalibacter zincidurans</name>
    <dbReference type="NCBI Taxonomy" id="1178777"/>
    <lineage>
        <taxon>Bacteria</taxon>
        <taxon>Pseudomonadati</taxon>
        <taxon>Pseudomonadota</taxon>
        <taxon>Gammaproteobacteria</taxon>
        <taxon>Oceanospirillales</taxon>
        <taxon>Halomonadaceae</taxon>
        <taxon>Modicisalibacter</taxon>
    </lineage>
</organism>
<dbReference type="EMBL" id="BAABKI010000014">
    <property type="protein sequence ID" value="GAA5173894.1"/>
    <property type="molecule type" value="Genomic_DNA"/>
</dbReference>
<dbReference type="PANTHER" id="PTHR45586:SF1">
    <property type="entry name" value="LIPOPOLYSACCHARIDE ASSEMBLY PROTEIN B"/>
    <property type="match status" value="1"/>
</dbReference>
<proteinExistence type="predicted"/>
<evidence type="ECO:0000256" key="2">
    <source>
        <dbReference type="ARBA" id="ARBA00022803"/>
    </source>
</evidence>
<dbReference type="Pfam" id="PF14559">
    <property type="entry name" value="TPR_19"/>
    <property type="match status" value="1"/>
</dbReference>
<dbReference type="PANTHER" id="PTHR45586">
    <property type="entry name" value="TPR REPEAT-CONTAINING PROTEIN PA4667"/>
    <property type="match status" value="1"/>
</dbReference>
<dbReference type="PROSITE" id="PS50005">
    <property type="entry name" value="TPR"/>
    <property type="match status" value="3"/>
</dbReference>
<keyword evidence="1" id="KW-0677">Repeat</keyword>
<feature type="repeat" description="TPR" evidence="3">
    <location>
        <begin position="132"/>
        <end position="165"/>
    </location>
</feature>
<dbReference type="Proteomes" id="UP001500074">
    <property type="component" value="Unassembled WGS sequence"/>
</dbReference>
<dbReference type="InterPro" id="IPR051012">
    <property type="entry name" value="CellSynth/LPSAsmb/PSIAsmb"/>
</dbReference>